<name>A0ABZ1RVB1_9ACTN</name>
<gene>
    <name evidence="1" type="ORF">OHU17_33730</name>
</gene>
<reference evidence="1" key="1">
    <citation type="submission" date="2022-10" db="EMBL/GenBank/DDBJ databases">
        <title>The complete genomes of actinobacterial strains from the NBC collection.</title>
        <authorList>
            <person name="Joergensen T.S."/>
            <person name="Alvarez Arevalo M."/>
            <person name="Sterndorff E.B."/>
            <person name="Faurdal D."/>
            <person name="Vuksanovic O."/>
            <person name="Mourched A.-S."/>
            <person name="Charusanti P."/>
            <person name="Shaw S."/>
            <person name="Blin K."/>
            <person name="Weber T."/>
        </authorList>
    </citation>
    <scope>NUCLEOTIDE SEQUENCE</scope>
    <source>
        <strain evidence="1">NBC_00283</strain>
    </source>
</reference>
<accession>A0ABZ1RVB1</accession>
<evidence type="ECO:0000313" key="2">
    <source>
        <dbReference type="Proteomes" id="UP001432075"/>
    </source>
</evidence>
<evidence type="ECO:0008006" key="3">
    <source>
        <dbReference type="Google" id="ProtNLM"/>
    </source>
</evidence>
<dbReference type="RefSeq" id="WP_328777220.1">
    <property type="nucleotide sequence ID" value="NZ_CP108057.1"/>
</dbReference>
<proteinExistence type="predicted"/>
<dbReference type="EMBL" id="CP108057">
    <property type="protein sequence ID" value="WUO50409.1"/>
    <property type="molecule type" value="Genomic_DNA"/>
</dbReference>
<sequence length="383" mass="41899">MSDLVAADLFDPGNGWSTRTRERFTALTPELGELVAHLGASDGFWTWRYKVETAWKRRAQALLKAGGADELVRYAVRELARGGSFHDIDDPERAIRELGTRPVSRARSLAIGFLLAAGWLRRDADGLSADLAAVARKNAQAMPTYHRVDDNIAGAAFNALGDLPGPDVMEELWALHYDVTRAVHSRTALVKAVKKAAARRDVPAHEQAERTVPRHGLERDGTLTVGWIGSGVLWWNASVDAVITLHATGQVTVDWSDGKHLTRTVAPFRSPTGYKTPMRADSVDLVRRYAQDIGKAVAEERRRLGALAGEARTWLWADWVRFYRDHAITGVVTREVAWEYRIPGDPGYRTLDPGDAVPAGSMPAGTEVRLRAGVDAAPGSGEG</sequence>
<keyword evidence="2" id="KW-1185">Reference proteome</keyword>
<organism evidence="1 2">
    <name type="scientific">Streptomyces goshikiensis</name>
    <dbReference type="NCBI Taxonomy" id="1942"/>
    <lineage>
        <taxon>Bacteria</taxon>
        <taxon>Bacillati</taxon>
        <taxon>Actinomycetota</taxon>
        <taxon>Actinomycetes</taxon>
        <taxon>Kitasatosporales</taxon>
        <taxon>Streptomycetaceae</taxon>
        <taxon>Streptomyces</taxon>
    </lineage>
</organism>
<dbReference type="Proteomes" id="UP001432075">
    <property type="component" value="Chromosome"/>
</dbReference>
<protein>
    <recommendedName>
        <fullName evidence="3">DUF4132 domain-containing protein</fullName>
    </recommendedName>
</protein>
<evidence type="ECO:0000313" key="1">
    <source>
        <dbReference type="EMBL" id="WUO50409.1"/>
    </source>
</evidence>